<keyword evidence="1" id="KW-0175">Coiled coil</keyword>
<evidence type="ECO:0000256" key="1">
    <source>
        <dbReference type="SAM" id="Coils"/>
    </source>
</evidence>
<dbReference type="Proteomes" id="UP001652628">
    <property type="component" value="Chromosome 2L"/>
</dbReference>
<dbReference type="RefSeq" id="XP_016928408.3">
    <property type="nucleotide sequence ID" value="XM_017072919.4"/>
</dbReference>
<evidence type="ECO:0000313" key="4">
    <source>
        <dbReference type="RefSeq" id="XP_016928408.3"/>
    </source>
</evidence>
<proteinExistence type="predicted"/>
<reference evidence="4" key="1">
    <citation type="submission" date="2025-08" db="UniProtKB">
        <authorList>
            <consortium name="RefSeq"/>
        </authorList>
    </citation>
    <scope>IDENTIFICATION</scope>
</reference>
<evidence type="ECO:0000256" key="2">
    <source>
        <dbReference type="SAM" id="MobiDB-lite"/>
    </source>
</evidence>
<feature type="region of interest" description="Disordered" evidence="2">
    <location>
        <begin position="199"/>
        <end position="254"/>
    </location>
</feature>
<dbReference type="AlphaFoldDB" id="A0AB39Z505"/>
<organism evidence="3 4">
    <name type="scientific">Drosophila suzukii</name>
    <name type="common">Spotted-wing drosophila fruit fly</name>
    <dbReference type="NCBI Taxonomy" id="28584"/>
    <lineage>
        <taxon>Eukaryota</taxon>
        <taxon>Metazoa</taxon>
        <taxon>Ecdysozoa</taxon>
        <taxon>Arthropoda</taxon>
        <taxon>Hexapoda</taxon>
        <taxon>Insecta</taxon>
        <taxon>Pterygota</taxon>
        <taxon>Neoptera</taxon>
        <taxon>Endopterygota</taxon>
        <taxon>Diptera</taxon>
        <taxon>Brachycera</taxon>
        <taxon>Muscomorpha</taxon>
        <taxon>Ephydroidea</taxon>
        <taxon>Drosophilidae</taxon>
        <taxon>Drosophila</taxon>
        <taxon>Sophophora</taxon>
    </lineage>
</organism>
<feature type="coiled-coil region" evidence="1">
    <location>
        <begin position="9"/>
        <end position="85"/>
    </location>
</feature>
<protein>
    <submittedName>
        <fullName evidence="4">EF-hand calcium-binding domain-containing protein 4A</fullName>
    </submittedName>
</protein>
<keyword evidence="3" id="KW-1185">Reference proteome</keyword>
<feature type="coiled-coil region" evidence="1">
    <location>
        <begin position="122"/>
        <end position="190"/>
    </location>
</feature>
<accession>A0AB39Z505</accession>
<dbReference type="GeneID" id="108008974"/>
<name>A0AB39Z505_DROSZ</name>
<evidence type="ECO:0000313" key="3">
    <source>
        <dbReference type="Proteomes" id="UP001652628"/>
    </source>
</evidence>
<gene>
    <name evidence="4" type="primary">LOC108008974</name>
</gene>
<sequence>MEKRSTSTMQVLYAELAAAKSRNAQLEEENILLRHRLNRASTNHSTNAAINVEAKIMAFQLEEERDRLVETVQQHKKKYNKLHDAYLEKVKRCRALEEMFKRQKTLTGLVMKSSLDQRNAEQQIMKEKRQSAQSDINELQELKAKVEKLQRALDESYDIIDEMDFELESVDLLEMQNQSLRDELAALKLNSESGAISVAASAPNDDDPPPKYEEDYPGAHYKARRCSSSSESGPKDDDADAETMERAALTHSLIQTVESESNALRRELLRSRCQRTIRAKLEKESEDAD</sequence>